<evidence type="ECO:0000256" key="6">
    <source>
        <dbReference type="PROSITE-ProRule" id="PRU00050"/>
    </source>
</evidence>
<evidence type="ECO:0000259" key="10">
    <source>
        <dbReference type="PROSITE" id="PS50113"/>
    </source>
</evidence>
<dbReference type="SUPFAM" id="SSF52738">
    <property type="entry name" value="Methylesterase CheB, C-terminal domain"/>
    <property type="match status" value="1"/>
</dbReference>
<evidence type="ECO:0000256" key="3">
    <source>
        <dbReference type="ARBA" id="ARBA00022603"/>
    </source>
</evidence>
<dbReference type="InterPro" id="IPR029063">
    <property type="entry name" value="SAM-dependent_MTases_sf"/>
</dbReference>
<feature type="active site" evidence="6">
    <location>
        <position position="48"/>
    </location>
</feature>
<comment type="catalytic activity">
    <reaction evidence="1">
        <text>ATP + protein L-histidine = ADP + protein N-phospho-L-histidine.</text>
        <dbReference type="EC" id="2.7.13.3"/>
    </reaction>
</comment>
<evidence type="ECO:0000259" key="12">
    <source>
        <dbReference type="PROSITE" id="PS50123"/>
    </source>
</evidence>
<gene>
    <name evidence="13" type="ORF">ACFQ1R_13240</name>
</gene>
<feature type="domain" description="PAC" evidence="10">
    <location>
        <begin position="802"/>
        <end position="852"/>
    </location>
</feature>
<dbReference type="InterPro" id="IPR035965">
    <property type="entry name" value="PAS-like_dom_sf"/>
</dbReference>
<dbReference type="Gene3D" id="3.40.50.150">
    <property type="entry name" value="Vaccinia Virus protein VP39"/>
    <property type="match status" value="1"/>
</dbReference>
<dbReference type="InterPro" id="IPR022642">
    <property type="entry name" value="CheR_C"/>
</dbReference>
<dbReference type="Pfam" id="PF13426">
    <property type="entry name" value="PAS_9"/>
    <property type="match status" value="1"/>
</dbReference>
<dbReference type="CDD" id="cd16434">
    <property type="entry name" value="CheB-CheR_fusion"/>
    <property type="match status" value="1"/>
</dbReference>
<feature type="active site" evidence="6">
    <location>
        <position position="140"/>
    </location>
</feature>
<keyword evidence="14" id="KW-1185">Reference proteome</keyword>
<dbReference type="InterPro" id="IPR035909">
    <property type="entry name" value="CheB_C"/>
</dbReference>
<feature type="coiled-coil region" evidence="7">
    <location>
        <begin position="843"/>
        <end position="870"/>
    </location>
</feature>
<dbReference type="InterPro" id="IPR036097">
    <property type="entry name" value="HisK_dim/P_sf"/>
</dbReference>
<dbReference type="GO" id="GO:0032259">
    <property type="term" value="P:methylation"/>
    <property type="evidence" value="ECO:0007669"/>
    <property type="project" value="UniProtKB-KW"/>
</dbReference>
<dbReference type="Pfam" id="PF01339">
    <property type="entry name" value="CheB_methylest"/>
    <property type="match status" value="1"/>
</dbReference>
<feature type="domain" description="CheR-type methyltransferase" evidence="12">
    <location>
        <begin position="204"/>
        <end position="476"/>
    </location>
</feature>
<dbReference type="InterPro" id="IPR000780">
    <property type="entry name" value="CheR_MeTrfase"/>
</dbReference>
<feature type="coiled-coil region" evidence="7">
    <location>
        <begin position="656"/>
        <end position="715"/>
    </location>
</feature>
<evidence type="ECO:0000259" key="11">
    <source>
        <dbReference type="PROSITE" id="PS50122"/>
    </source>
</evidence>
<dbReference type="PROSITE" id="PS50123">
    <property type="entry name" value="CHER"/>
    <property type="match status" value="1"/>
</dbReference>
<evidence type="ECO:0000259" key="8">
    <source>
        <dbReference type="PROSITE" id="PS50109"/>
    </source>
</evidence>
<dbReference type="Pfam" id="PF01739">
    <property type="entry name" value="CheR"/>
    <property type="match status" value="1"/>
</dbReference>
<dbReference type="EMBL" id="JBHTJI010000042">
    <property type="protein sequence ID" value="MFD0991067.1"/>
    <property type="molecule type" value="Genomic_DNA"/>
</dbReference>
<comment type="catalytic activity">
    <reaction evidence="2">
        <text>L-glutamyl-[protein] + S-adenosyl-L-methionine = [protein]-L-glutamate 5-O-methyl ester + S-adenosyl-L-homocysteine</text>
        <dbReference type="Rhea" id="RHEA:24452"/>
        <dbReference type="Rhea" id="RHEA-COMP:10208"/>
        <dbReference type="Rhea" id="RHEA-COMP:10311"/>
        <dbReference type="ChEBI" id="CHEBI:29973"/>
        <dbReference type="ChEBI" id="CHEBI:57856"/>
        <dbReference type="ChEBI" id="CHEBI:59789"/>
        <dbReference type="ChEBI" id="CHEBI:82795"/>
        <dbReference type="EC" id="2.1.1.80"/>
    </reaction>
</comment>
<keyword evidence="5" id="KW-0949">S-adenosyl-L-methionine</keyword>
<dbReference type="Pfam" id="PF02518">
    <property type="entry name" value="HATPase_c"/>
    <property type="match status" value="1"/>
</dbReference>
<dbReference type="GO" id="GO:0008168">
    <property type="term" value="F:methyltransferase activity"/>
    <property type="evidence" value="ECO:0007669"/>
    <property type="project" value="UniProtKB-KW"/>
</dbReference>
<dbReference type="SUPFAM" id="SSF55785">
    <property type="entry name" value="PYP-like sensor domain (PAS domain)"/>
    <property type="match status" value="1"/>
</dbReference>
<evidence type="ECO:0000313" key="14">
    <source>
        <dbReference type="Proteomes" id="UP001597061"/>
    </source>
</evidence>
<name>A0ABW3JP39_9FLAO</name>
<dbReference type="InterPro" id="IPR022641">
    <property type="entry name" value="CheR_N"/>
</dbReference>
<dbReference type="PANTHER" id="PTHR24422:SF10">
    <property type="entry name" value="CHEMOTAXIS PROTEIN METHYLTRANSFERASE 2"/>
    <property type="match status" value="1"/>
</dbReference>
<organism evidence="13 14">
    <name type="scientific">Mariniflexile jejuense</name>
    <dbReference type="NCBI Taxonomy" id="1173582"/>
    <lineage>
        <taxon>Bacteria</taxon>
        <taxon>Pseudomonadati</taxon>
        <taxon>Bacteroidota</taxon>
        <taxon>Flavobacteriia</taxon>
        <taxon>Flavobacteriales</taxon>
        <taxon>Flavobacteriaceae</taxon>
        <taxon>Mariniflexile</taxon>
    </lineage>
</organism>
<feature type="domain" description="CheB-type methylesterase" evidence="11">
    <location>
        <begin position="15"/>
        <end position="198"/>
    </location>
</feature>
<protein>
    <submittedName>
        <fullName evidence="13">CheR family methyltransferase</fullName>
    </submittedName>
</protein>
<evidence type="ECO:0000313" key="13">
    <source>
        <dbReference type="EMBL" id="MFD0991067.1"/>
    </source>
</evidence>
<dbReference type="Gene3D" id="1.10.155.10">
    <property type="entry name" value="Chemotaxis receptor methyltransferase CheR, N-terminal domain"/>
    <property type="match status" value="1"/>
</dbReference>
<evidence type="ECO:0000256" key="4">
    <source>
        <dbReference type="ARBA" id="ARBA00022679"/>
    </source>
</evidence>
<dbReference type="SUPFAM" id="SSF47757">
    <property type="entry name" value="Chemotaxis receptor methyltransferase CheR, N-terminal domain"/>
    <property type="match status" value="1"/>
</dbReference>
<dbReference type="InterPro" id="IPR000700">
    <property type="entry name" value="PAS-assoc_C"/>
</dbReference>
<dbReference type="PANTHER" id="PTHR24422">
    <property type="entry name" value="CHEMOTAXIS PROTEIN METHYLTRANSFERASE"/>
    <property type="match status" value="1"/>
</dbReference>
<feature type="active site" evidence="6">
    <location>
        <position position="21"/>
    </location>
</feature>
<evidence type="ECO:0000256" key="7">
    <source>
        <dbReference type="SAM" id="Coils"/>
    </source>
</evidence>
<dbReference type="InterPro" id="IPR050903">
    <property type="entry name" value="Bact_Chemotaxis_MeTrfase"/>
</dbReference>
<dbReference type="Gene3D" id="3.30.450.20">
    <property type="entry name" value="PAS domain"/>
    <property type="match status" value="2"/>
</dbReference>
<dbReference type="SUPFAM" id="SSF55874">
    <property type="entry name" value="ATPase domain of HSP90 chaperone/DNA topoisomerase II/histidine kinase"/>
    <property type="match status" value="1"/>
</dbReference>
<dbReference type="Proteomes" id="UP001597061">
    <property type="component" value="Unassembled WGS sequence"/>
</dbReference>
<keyword evidence="6" id="KW-0145">Chemotaxis</keyword>
<sequence length="1219" mass="138949">MTSKTENNNHNDIFVVGIGASAGGLDALQEFFKHIPLNTGMAFCIIQHLSPNFKSLMSDLLGKYSKMPISTVEDGEEIKANHIYLNPNNASLKISNKAFKYVPKNDGPVLNLPIDTFFHSLGKEYKDKAIGVILSGTGTDGSRGIKTLKEVSGTIMVQNPKSAQFDGMPNTAIGTGLAEYIGTPAELALEIVKFPSKPSFVNAVNGGSITEIENTFNDILDVLYKFSGQNFKDYKHNTLVRRLEKRMGSLNIQEILEYLNLLKVDDDEKLLLINDFYIGVTSFFRDTEAWNVLKTEILPLIFDSKKHFETVRVWSAGCSTGEEAYSLAIIMDEYIRENKLATDFKVFATDADLRALEVASNGEYILNMANEIPSKYIEKYFTRIGNYYQVNKKIREKIVFSRHDVLNDPPFIKMDLISCRNLLIYLSVKSQYQVLEKFKFSLLANSYLFLGSSETLGDLQKDFSVLNAKHKMYQVNGKKKLSNYFTFDNNAYKHIVTGKRTDKQLHVSSLLSPIKRDNESLFTNHLLNEFVPKSVFIDKDYNILFVKGDLKSILKISEGIAQYNLLKMIDEKLAVMVRNGVKRVKQENKNIVFNNVKNSSSETTSLINLSFSRVKSDNDSEIYLIVFEDNLDLKEKVTEAIVYNQYKLDEFSKQRIDDLEFEIKAKNAELQYVIEELETSNEELQASNEELMASNEELQGTNEELQSVNEELYTVNSELQFKNKELAVVNDDMLNFFISTEIGTLFLDNKLNIRKVTPNIKKHFDIEESDAGRYIGSFSHRLTSTNEKAFIKDLKEVLKTGVKLERKIFDKEGVTYLNRIIPYRDREQNIDGVVITYVDITNLIQTENKLIKANEERENLLKQLELIMNNIPAMIFYKDNKNNLLKANNYLANLLGKTKYEIEGKNLLELIDPFVAKQHFDDDLEVINTGKSKTNILESYDTKNGKAWFTTNKILLKNKEDNNILGVSIDITELELARKELINVIEKLKTRNDELAQFAYVTSHDLQEPLNTIIGFIELLKSENEAVYNEDSKQYIKIVLDATERMKTLIKGILEYSRIGKNKILTTFKTNDLLTEIIEDLNSVIKEKNAKIEILDLPLTITGYKNSLRTLFQNLISNAIKFSKVNESPIVIISGKETPKYLKFSIKDNGIGIEKKHVVKIFEIFKRLHTNKQYQGTGIGLAKCKKTAELHGGSIHVKSKLGEGSEFIITLSKNIKDDE</sequence>
<dbReference type="Pfam" id="PF13596">
    <property type="entry name" value="PAS_10"/>
    <property type="match status" value="1"/>
</dbReference>
<dbReference type="SUPFAM" id="SSF47384">
    <property type="entry name" value="Homodimeric domain of signal transducing histidine kinase"/>
    <property type="match status" value="1"/>
</dbReference>
<dbReference type="SUPFAM" id="SSF53335">
    <property type="entry name" value="S-adenosyl-L-methionine-dependent methyltransferases"/>
    <property type="match status" value="1"/>
</dbReference>
<keyword evidence="4" id="KW-0808">Transferase</keyword>
<dbReference type="PRINTS" id="PR00996">
    <property type="entry name" value="CHERMTFRASE"/>
</dbReference>
<dbReference type="Gene3D" id="3.30.565.10">
    <property type="entry name" value="Histidine kinase-like ATPase, C-terminal domain"/>
    <property type="match status" value="1"/>
</dbReference>
<dbReference type="InterPro" id="IPR000014">
    <property type="entry name" value="PAS"/>
</dbReference>
<dbReference type="InterPro" id="IPR036890">
    <property type="entry name" value="HATPase_C_sf"/>
</dbReference>
<comment type="caution">
    <text evidence="13">The sequence shown here is derived from an EMBL/GenBank/DDBJ whole genome shotgun (WGS) entry which is preliminary data.</text>
</comment>
<keyword evidence="3 13" id="KW-0489">Methyltransferase</keyword>
<dbReference type="SMART" id="SM00387">
    <property type="entry name" value="HATPase_c"/>
    <property type="match status" value="1"/>
</dbReference>
<dbReference type="PROSITE" id="PS50122">
    <property type="entry name" value="CHEB"/>
    <property type="match status" value="1"/>
</dbReference>
<proteinExistence type="predicted"/>
<evidence type="ECO:0000256" key="2">
    <source>
        <dbReference type="ARBA" id="ARBA00001541"/>
    </source>
</evidence>
<keyword evidence="7" id="KW-0175">Coiled coil</keyword>
<dbReference type="InterPro" id="IPR003661">
    <property type="entry name" value="HisK_dim/P_dom"/>
</dbReference>
<evidence type="ECO:0000256" key="5">
    <source>
        <dbReference type="ARBA" id="ARBA00022691"/>
    </source>
</evidence>
<dbReference type="SMART" id="SM00388">
    <property type="entry name" value="HisKA"/>
    <property type="match status" value="1"/>
</dbReference>
<dbReference type="Gene3D" id="1.10.287.130">
    <property type="match status" value="1"/>
</dbReference>
<dbReference type="InterPro" id="IPR036804">
    <property type="entry name" value="CheR_N_sf"/>
</dbReference>
<keyword evidence="6" id="KW-0378">Hydrolase</keyword>
<dbReference type="PROSITE" id="PS50113">
    <property type="entry name" value="PAC"/>
    <property type="match status" value="1"/>
</dbReference>
<dbReference type="InterPro" id="IPR005467">
    <property type="entry name" value="His_kinase_dom"/>
</dbReference>
<dbReference type="NCBIfam" id="TIGR00229">
    <property type="entry name" value="sensory_box"/>
    <property type="match status" value="1"/>
</dbReference>
<dbReference type="PROSITE" id="PS50112">
    <property type="entry name" value="PAS"/>
    <property type="match status" value="1"/>
</dbReference>
<dbReference type="RefSeq" id="WP_379926744.1">
    <property type="nucleotide sequence ID" value="NZ_JBHTJI010000042.1"/>
</dbReference>
<dbReference type="SMART" id="SM00138">
    <property type="entry name" value="MeTrc"/>
    <property type="match status" value="1"/>
</dbReference>
<feature type="domain" description="Histidine kinase" evidence="8">
    <location>
        <begin position="1001"/>
        <end position="1215"/>
    </location>
</feature>
<reference evidence="14" key="1">
    <citation type="journal article" date="2019" name="Int. J. Syst. Evol. Microbiol.">
        <title>The Global Catalogue of Microorganisms (GCM) 10K type strain sequencing project: providing services to taxonomists for standard genome sequencing and annotation.</title>
        <authorList>
            <consortium name="The Broad Institute Genomics Platform"/>
            <consortium name="The Broad Institute Genome Sequencing Center for Infectious Disease"/>
            <person name="Wu L."/>
            <person name="Ma J."/>
        </authorList>
    </citation>
    <scope>NUCLEOTIDE SEQUENCE [LARGE SCALE GENOMIC DNA]</scope>
    <source>
        <strain evidence="14">CCUG 62414</strain>
    </source>
</reference>
<dbReference type="Gene3D" id="3.40.50.180">
    <property type="entry name" value="Methylesterase CheB, C-terminal domain"/>
    <property type="match status" value="1"/>
</dbReference>
<dbReference type="Pfam" id="PF00512">
    <property type="entry name" value="HisKA"/>
    <property type="match status" value="1"/>
</dbReference>
<evidence type="ECO:0000256" key="1">
    <source>
        <dbReference type="ARBA" id="ARBA00000085"/>
    </source>
</evidence>
<accession>A0ABW3JP39</accession>
<dbReference type="PROSITE" id="PS50109">
    <property type="entry name" value="HIS_KIN"/>
    <property type="match status" value="1"/>
</dbReference>
<feature type="domain" description="PAS" evidence="9">
    <location>
        <begin position="860"/>
        <end position="913"/>
    </location>
</feature>
<dbReference type="CDD" id="cd00082">
    <property type="entry name" value="HisKA"/>
    <property type="match status" value="1"/>
</dbReference>
<dbReference type="InterPro" id="IPR000673">
    <property type="entry name" value="Sig_transdc_resp-reg_Me-estase"/>
</dbReference>
<evidence type="ECO:0000259" key="9">
    <source>
        <dbReference type="PROSITE" id="PS50112"/>
    </source>
</evidence>
<dbReference type="Pfam" id="PF03705">
    <property type="entry name" value="CheR_N"/>
    <property type="match status" value="1"/>
</dbReference>
<dbReference type="InterPro" id="IPR003594">
    <property type="entry name" value="HATPase_dom"/>
</dbReference>